<evidence type="ECO:0000313" key="1">
    <source>
        <dbReference type="EMBL" id="KAK8887740.1"/>
    </source>
</evidence>
<dbReference type="EMBL" id="JAPFFF010000006">
    <property type="protein sequence ID" value="KAK8887740.1"/>
    <property type="molecule type" value="Genomic_DNA"/>
</dbReference>
<dbReference type="InterPro" id="IPR036770">
    <property type="entry name" value="Ankyrin_rpt-contain_sf"/>
</dbReference>
<organism evidence="1 2">
    <name type="scientific">Tritrichomonas musculus</name>
    <dbReference type="NCBI Taxonomy" id="1915356"/>
    <lineage>
        <taxon>Eukaryota</taxon>
        <taxon>Metamonada</taxon>
        <taxon>Parabasalia</taxon>
        <taxon>Tritrichomonadida</taxon>
        <taxon>Tritrichomonadidae</taxon>
        <taxon>Tritrichomonas</taxon>
    </lineage>
</organism>
<gene>
    <name evidence="1" type="ORF">M9Y10_038794</name>
</gene>
<evidence type="ECO:0000313" key="2">
    <source>
        <dbReference type="Proteomes" id="UP001470230"/>
    </source>
</evidence>
<name>A0ABR2K9F1_9EUKA</name>
<dbReference type="PANTHER" id="PTHR24159">
    <property type="match status" value="1"/>
</dbReference>
<comment type="caution">
    <text evidence="1">The sequence shown here is derived from an EMBL/GenBank/DDBJ whole genome shotgun (WGS) entry which is preliminary data.</text>
</comment>
<evidence type="ECO:0008006" key="3">
    <source>
        <dbReference type="Google" id="ProtNLM"/>
    </source>
</evidence>
<dbReference type="PANTHER" id="PTHR24159:SF5">
    <property type="entry name" value="ANK_REP_REGION DOMAIN-CONTAINING PROTEIN"/>
    <property type="match status" value="1"/>
</dbReference>
<dbReference type="SUPFAM" id="SSF48403">
    <property type="entry name" value="Ankyrin repeat"/>
    <property type="match status" value="1"/>
</dbReference>
<protein>
    <recommendedName>
        <fullName evidence="3">DUF3447 domain-containing protein</fullName>
    </recommendedName>
</protein>
<sequence length="420" mass="51429">MSVLEIRNKMNNIQNSLLEFLEEESDAEDKYENFINLIREEQLINDEYQIKSIIQLISDIGNNHQRNHTFISKIEKLLRYLKQDLQNYISNSDFFEYFKDNKRILLFLLEEKMMIFDENIFSRIISERLDNILNFKYFQPEIKPFLTKEIIEKYTNESVYLKYEKIIEEMRKEVEEDFYEKRRKGENDDNLCQLIRNNEIVEFIKFVEQSNTSLNIYIKTSKYETNQLLIDNEEISLIEYASFYGSIDIIKYMKVKQIKLRKSMWIYAIHSRNAELIHFLEENHVLPPKKDYDMILRESIKCHHNAISDYIINNLIKEEDLQNSIENDFYNNFYRYAVEYHNYCFFPKDMKYKNMFLYLYRFKYYTLVKLYLTDGTIDIDINTRVKTITILNNIFKSKSFITFKFNFFMKFENYFLLKFK</sequence>
<accession>A0ABR2K9F1</accession>
<reference evidence="1 2" key="1">
    <citation type="submission" date="2024-04" db="EMBL/GenBank/DDBJ databases">
        <title>Tritrichomonas musculus Genome.</title>
        <authorList>
            <person name="Alves-Ferreira E."/>
            <person name="Grigg M."/>
            <person name="Lorenzi H."/>
            <person name="Galac M."/>
        </authorList>
    </citation>
    <scope>NUCLEOTIDE SEQUENCE [LARGE SCALE GENOMIC DNA]</scope>
    <source>
        <strain evidence="1 2">EAF2021</strain>
    </source>
</reference>
<proteinExistence type="predicted"/>
<dbReference type="Proteomes" id="UP001470230">
    <property type="component" value="Unassembled WGS sequence"/>
</dbReference>
<keyword evidence="2" id="KW-1185">Reference proteome</keyword>